<organism evidence="13 14">
    <name type="scientific">Paragonimus skrjabini miyazakii</name>
    <dbReference type="NCBI Taxonomy" id="59628"/>
    <lineage>
        <taxon>Eukaryota</taxon>
        <taxon>Metazoa</taxon>
        <taxon>Spiralia</taxon>
        <taxon>Lophotrochozoa</taxon>
        <taxon>Platyhelminthes</taxon>
        <taxon>Trematoda</taxon>
        <taxon>Digenea</taxon>
        <taxon>Plagiorchiida</taxon>
        <taxon>Troglotremata</taxon>
        <taxon>Troglotrematidae</taxon>
        <taxon>Paragonimus</taxon>
    </lineage>
</organism>
<feature type="transmembrane region" description="Helical" evidence="12">
    <location>
        <begin position="76"/>
        <end position="96"/>
    </location>
</feature>
<gene>
    <name evidence="13" type="ORF">EG68_00258</name>
</gene>
<feature type="transmembrane region" description="Helical" evidence="12">
    <location>
        <begin position="163"/>
        <end position="182"/>
    </location>
</feature>
<evidence type="ECO:0000256" key="7">
    <source>
        <dbReference type="ARBA" id="ARBA00022989"/>
    </source>
</evidence>
<feature type="transmembrane region" description="Helical" evidence="12">
    <location>
        <begin position="363"/>
        <end position="385"/>
    </location>
</feature>
<evidence type="ECO:0000256" key="1">
    <source>
        <dbReference type="ARBA" id="ARBA00004651"/>
    </source>
</evidence>
<evidence type="ECO:0000256" key="2">
    <source>
        <dbReference type="ARBA" id="ARBA00006513"/>
    </source>
</evidence>
<evidence type="ECO:0000256" key="4">
    <source>
        <dbReference type="ARBA" id="ARBA00022475"/>
    </source>
</evidence>
<evidence type="ECO:0000256" key="10">
    <source>
        <dbReference type="ARBA" id="ARBA00023303"/>
    </source>
</evidence>
<dbReference type="GO" id="GO:0005886">
    <property type="term" value="C:plasma membrane"/>
    <property type="evidence" value="ECO:0007669"/>
    <property type="project" value="UniProtKB-SubCell"/>
</dbReference>
<comment type="caution">
    <text evidence="13">The sequence shown here is derived from an EMBL/GenBank/DDBJ whole genome shotgun (WGS) entry which is preliminary data.</text>
</comment>
<feature type="transmembrane region" description="Helical" evidence="12">
    <location>
        <begin position="36"/>
        <end position="56"/>
    </location>
</feature>
<sequence>MAGKISVVKREQSLETDYCHGDSMAPRKNRQNDRQAICFLYASSVVAASLSIAVASMQSTDQNVNRRMTAEWGRPLFASSLYATSCFILLIMAAFFECHRRETFEAVHRGSGPVPFSVKFSVRGEKVNLYLRLGLAMFGVMSIGHVAVKFANEIYTTSNAFCLYFKFIVEMAFFILQTLFILRYHRLVILRYNEVMGAGLVHVLTTNLCIWADISVGKIDKTLYGSNPKVRISSGFTPQYDNLSNHNLAVETIHRDPHVDHLLDSSNPMDVSFYLLPTVSEYCLLAAALLYEITVRIGQPSFIEIEKTKEGKQTEKCFHSFRGCSKSAGSWFGISTVLIVIALTILTTATAKCKETQTNYWKSVIILAEEAILCLFGIGFVVSAFFQIRKLKFSIATRQSRVEEFLLYTAFFFSSNYTISNIILAADFEEEDRNAKSLLHTERYLLICRCVLNALELVQILIQTHMIQDSFHRCSDKIKHQITKPGRQSIVALLGINLAFWIQQSFQLKNADILFLMENDKGTYGWILFVVTMPISLFYRYHCTVCLSQCFNKLYEDETQRFEEMWRYRVDPLTDMIIPAMGSLCIYNHSDTSGTGSVVPKVTETSTVESSRPRMATMAKMKPWKTVDLADDLNSVFFNKESSSVCQSHTNRDSPLHSCSTEGAVVAVNYEPNSDHGNSQSPSSPKLPIVTVNEPLLNQADEDSFDYSASFRHANNLENGKMIKCKNSDNEQLSKFELLCQSVRSSENASVKTRAHLDTNCKPPMLQYRRNTVSTITSPTYLNELESATNAEKTQNVRSTGLSKSPRPSFNKHLPGGQPIRRRRTLRNMETAKYRVLAAELAHRMVIERGGNVVVNDPLAQDTPGDLSTEGLLHTNSSDTTSSTAAVLSVTQTHGKRARLNSSHYVNPEFRVVQAMSETAAVTIAPVESRLLSNLSSTNLLKPQSPALRRSSYKQRIRQSLFPSSLQSNYLSKSHTKLTKEQTPSPEPTESASKHKSGTWSFSKAMYASSFKDIANLDEKRDHNLTKEHLYMVNQIENKTEISSD</sequence>
<evidence type="ECO:0000256" key="9">
    <source>
        <dbReference type="ARBA" id="ARBA00023136"/>
    </source>
</evidence>
<dbReference type="Proteomes" id="UP000822476">
    <property type="component" value="Unassembled WGS sequence"/>
</dbReference>
<evidence type="ECO:0000313" key="13">
    <source>
        <dbReference type="EMBL" id="KAF7262480.1"/>
    </source>
</evidence>
<keyword evidence="10" id="KW-0407">Ion channel</keyword>
<feature type="transmembrane region" description="Helical" evidence="12">
    <location>
        <begin position="129"/>
        <end position="151"/>
    </location>
</feature>
<feature type="transmembrane region" description="Helical" evidence="12">
    <location>
        <begin position="331"/>
        <end position="351"/>
    </location>
</feature>
<proteinExistence type="inferred from homology"/>
<feature type="transmembrane region" description="Helical" evidence="12">
    <location>
        <begin position="405"/>
        <end position="424"/>
    </location>
</feature>
<dbReference type="PANTHER" id="PTHR21522:SF32">
    <property type="entry name" value="OTOPETRIN-2"/>
    <property type="match status" value="1"/>
</dbReference>
<evidence type="ECO:0000256" key="3">
    <source>
        <dbReference type="ARBA" id="ARBA00022448"/>
    </source>
</evidence>
<keyword evidence="5 12" id="KW-0812">Transmembrane</keyword>
<feature type="region of interest" description="Disordered" evidence="11">
    <location>
        <begin position="973"/>
        <end position="997"/>
    </location>
</feature>
<dbReference type="EMBL" id="JTDE01000053">
    <property type="protein sequence ID" value="KAF7262480.1"/>
    <property type="molecule type" value="Genomic_DNA"/>
</dbReference>
<feature type="region of interest" description="Disordered" evidence="11">
    <location>
        <begin position="786"/>
        <end position="819"/>
    </location>
</feature>
<protein>
    <recommendedName>
        <fullName evidence="15">Otopetrin</fullName>
    </recommendedName>
</protein>
<comment type="subcellular location">
    <subcellularLocation>
        <location evidence="1">Cell membrane</location>
        <topology evidence="1">Multi-pass membrane protein</topology>
    </subcellularLocation>
</comment>
<comment type="similarity">
    <text evidence="2">Belongs to the otopetrin family.</text>
</comment>
<name>A0A8S9Z9E6_9TREM</name>
<keyword evidence="9 12" id="KW-0472">Membrane</keyword>
<feature type="compositionally biased region" description="Polar residues" evidence="11">
    <location>
        <begin position="981"/>
        <end position="991"/>
    </location>
</feature>
<dbReference type="GO" id="GO:0015252">
    <property type="term" value="F:proton channel activity"/>
    <property type="evidence" value="ECO:0007669"/>
    <property type="project" value="InterPro"/>
</dbReference>
<keyword evidence="8" id="KW-0406">Ion transport</keyword>
<keyword evidence="7 12" id="KW-1133">Transmembrane helix</keyword>
<feature type="compositionally biased region" description="Polar residues" evidence="11">
    <location>
        <begin position="786"/>
        <end position="808"/>
    </location>
</feature>
<evidence type="ECO:0000256" key="6">
    <source>
        <dbReference type="ARBA" id="ARBA00022781"/>
    </source>
</evidence>
<reference evidence="13" key="1">
    <citation type="submission" date="2019-07" db="EMBL/GenBank/DDBJ databases">
        <title>Annotation for the trematode Paragonimus miyazaki's.</title>
        <authorList>
            <person name="Choi Y.-J."/>
        </authorList>
    </citation>
    <scope>NUCLEOTIDE SEQUENCE</scope>
    <source>
        <strain evidence="13">Japan</strain>
    </source>
</reference>
<keyword evidence="14" id="KW-1185">Reference proteome</keyword>
<evidence type="ECO:0008006" key="15">
    <source>
        <dbReference type="Google" id="ProtNLM"/>
    </source>
</evidence>
<dbReference type="OrthoDB" id="6429739at2759"/>
<keyword evidence="3" id="KW-0813">Transport</keyword>
<evidence type="ECO:0000256" key="8">
    <source>
        <dbReference type="ARBA" id="ARBA00023065"/>
    </source>
</evidence>
<evidence type="ECO:0000313" key="14">
    <source>
        <dbReference type="Proteomes" id="UP000822476"/>
    </source>
</evidence>
<keyword evidence="6" id="KW-0375">Hydrogen ion transport</keyword>
<evidence type="ECO:0000256" key="11">
    <source>
        <dbReference type="SAM" id="MobiDB-lite"/>
    </source>
</evidence>
<accession>A0A8S9Z9E6</accession>
<dbReference type="InterPro" id="IPR004878">
    <property type="entry name" value="Otopetrin"/>
</dbReference>
<evidence type="ECO:0000256" key="5">
    <source>
        <dbReference type="ARBA" id="ARBA00022692"/>
    </source>
</evidence>
<keyword evidence="4" id="KW-1003">Cell membrane</keyword>
<evidence type="ECO:0000256" key="12">
    <source>
        <dbReference type="SAM" id="Phobius"/>
    </source>
</evidence>
<dbReference type="PANTHER" id="PTHR21522">
    <property type="entry name" value="PROTON CHANNEL OTOP"/>
    <property type="match status" value="1"/>
</dbReference>
<dbReference type="AlphaFoldDB" id="A0A8S9Z9E6"/>
<dbReference type="Pfam" id="PF03189">
    <property type="entry name" value="Otopetrin"/>
    <property type="match status" value="1"/>
</dbReference>